<dbReference type="EMBL" id="DSMR01000052">
    <property type="protein sequence ID" value="HET46691.1"/>
    <property type="molecule type" value="Genomic_DNA"/>
</dbReference>
<evidence type="ECO:0000256" key="1">
    <source>
        <dbReference type="SAM" id="MobiDB-lite"/>
    </source>
</evidence>
<feature type="region of interest" description="Disordered" evidence="1">
    <location>
        <begin position="184"/>
        <end position="207"/>
    </location>
</feature>
<dbReference type="AlphaFoldDB" id="A0A7C2S8J2"/>
<proteinExistence type="predicted"/>
<protein>
    <submittedName>
        <fullName evidence="2">Uncharacterized protein</fullName>
    </submittedName>
</protein>
<accession>A0A7C2S8J2</accession>
<evidence type="ECO:0000313" key="2">
    <source>
        <dbReference type="EMBL" id="HET46691.1"/>
    </source>
</evidence>
<gene>
    <name evidence="2" type="ORF">ENQ31_00785</name>
</gene>
<comment type="caution">
    <text evidence="2">The sequence shown here is derived from an EMBL/GenBank/DDBJ whole genome shotgun (WGS) entry which is preliminary data.</text>
</comment>
<name>A0A7C2S8J2_9BACT</name>
<sequence length="207" mass="22926">MILGLGFLAPARVEGDVCKLKLEPRLESYVAGELIRVQVPKECWQKAEEGELLLRLPGLRIKAVRLTASQNQLPGPLQLTVPHLPGVRAWLELRVGSSGREWIAARSHEFFIAPINHGPVAAVVQHQGEWWLAPTPEPEVSAVPTVQGVQQPVSSKNLPLVSFSRENTGAPQRHCALKLLSRKTKDNLQRPPDLPSWPRQVSLPLLE</sequence>
<organism evidence="2">
    <name type="scientific">Thermoanaerobaculum aquaticum</name>
    <dbReference type="NCBI Taxonomy" id="1312852"/>
    <lineage>
        <taxon>Bacteria</taxon>
        <taxon>Pseudomonadati</taxon>
        <taxon>Acidobacteriota</taxon>
        <taxon>Thermoanaerobaculia</taxon>
        <taxon>Thermoanaerobaculales</taxon>
        <taxon>Thermoanaerobaculaceae</taxon>
        <taxon>Thermoanaerobaculum</taxon>
    </lineage>
</organism>
<reference evidence="2" key="1">
    <citation type="journal article" date="2020" name="mSystems">
        <title>Genome- and Community-Level Interaction Insights into Carbon Utilization and Element Cycling Functions of Hydrothermarchaeota in Hydrothermal Sediment.</title>
        <authorList>
            <person name="Zhou Z."/>
            <person name="Liu Y."/>
            <person name="Xu W."/>
            <person name="Pan J."/>
            <person name="Luo Z.H."/>
            <person name="Li M."/>
        </authorList>
    </citation>
    <scope>NUCLEOTIDE SEQUENCE [LARGE SCALE GENOMIC DNA]</scope>
    <source>
        <strain evidence="2">SpSt-299</strain>
    </source>
</reference>